<protein>
    <submittedName>
        <fullName evidence="1">Uncharacterized protein</fullName>
    </submittedName>
</protein>
<dbReference type="EMBL" id="AAXW01000002">
    <property type="protein sequence ID" value="EAZ93466.1"/>
    <property type="molecule type" value="Genomic_DNA"/>
</dbReference>
<accession>A3II34</accession>
<organism evidence="1 2">
    <name type="scientific">Crocosphaera chwakensis CCY0110</name>
    <dbReference type="NCBI Taxonomy" id="391612"/>
    <lineage>
        <taxon>Bacteria</taxon>
        <taxon>Bacillati</taxon>
        <taxon>Cyanobacteriota</taxon>
        <taxon>Cyanophyceae</taxon>
        <taxon>Oscillatoriophycideae</taxon>
        <taxon>Chroococcales</taxon>
        <taxon>Aphanothecaceae</taxon>
        <taxon>Crocosphaera</taxon>
        <taxon>Crocosphaera chwakensis</taxon>
    </lineage>
</organism>
<dbReference type="Proteomes" id="UP000003781">
    <property type="component" value="Unassembled WGS sequence"/>
</dbReference>
<gene>
    <name evidence="1" type="ORF">CY0110_16762</name>
</gene>
<sequence length="26" mass="2925">MMGLLKFSTDTNGDSDAWGLIFLKTY</sequence>
<name>A3II34_9CHRO</name>
<evidence type="ECO:0000313" key="1">
    <source>
        <dbReference type="EMBL" id="EAZ93466.1"/>
    </source>
</evidence>
<comment type="caution">
    <text evidence="1">The sequence shown here is derived from an EMBL/GenBank/DDBJ whole genome shotgun (WGS) entry which is preliminary data.</text>
</comment>
<keyword evidence="2" id="KW-1185">Reference proteome</keyword>
<evidence type="ECO:0000313" key="2">
    <source>
        <dbReference type="Proteomes" id="UP000003781"/>
    </source>
</evidence>
<dbReference type="AlphaFoldDB" id="A3II34"/>
<proteinExistence type="predicted"/>
<reference evidence="1 2" key="1">
    <citation type="submission" date="2007-03" db="EMBL/GenBank/DDBJ databases">
        <authorList>
            <person name="Stal L."/>
            <person name="Ferriera S."/>
            <person name="Johnson J."/>
            <person name="Kravitz S."/>
            <person name="Beeson K."/>
            <person name="Sutton G."/>
            <person name="Rogers Y.-H."/>
            <person name="Friedman R."/>
            <person name="Frazier M."/>
            <person name="Venter J.C."/>
        </authorList>
    </citation>
    <scope>NUCLEOTIDE SEQUENCE [LARGE SCALE GENOMIC DNA]</scope>
    <source>
        <strain evidence="1 2">CCY0110</strain>
    </source>
</reference>